<dbReference type="InterPro" id="IPR001633">
    <property type="entry name" value="EAL_dom"/>
</dbReference>
<dbReference type="InterPro" id="IPR029787">
    <property type="entry name" value="Nucleotide_cyclase"/>
</dbReference>
<dbReference type="PANTHER" id="PTHR33121:SF70">
    <property type="entry name" value="SIGNALING PROTEIN YKOW"/>
    <property type="match status" value="1"/>
</dbReference>
<evidence type="ECO:0008006" key="6">
    <source>
        <dbReference type="Google" id="ProtNLM"/>
    </source>
</evidence>
<feature type="modified residue" description="4-aspartylphosphate" evidence="1">
    <location>
        <position position="81"/>
    </location>
</feature>
<organism evidence="4 5">
    <name type="scientific">Methylophaga marina</name>
    <dbReference type="NCBI Taxonomy" id="45495"/>
    <lineage>
        <taxon>Bacteria</taxon>
        <taxon>Pseudomonadati</taxon>
        <taxon>Pseudomonadota</taxon>
        <taxon>Gammaproteobacteria</taxon>
        <taxon>Thiotrichales</taxon>
        <taxon>Piscirickettsiaceae</taxon>
        <taxon>Methylophaga</taxon>
    </lineage>
</organism>
<dbReference type="SMART" id="SM00052">
    <property type="entry name" value="EAL"/>
    <property type="match status" value="1"/>
</dbReference>
<evidence type="ECO:0000256" key="1">
    <source>
        <dbReference type="PROSITE-ProRule" id="PRU00169"/>
    </source>
</evidence>
<dbReference type="SMART" id="SM00448">
    <property type="entry name" value="REC"/>
    <property type="match status" value="1"/>
</dbReference>
<comment type="caution">
    <text evidence="4">The sequence shown here is derived from an EMBL/GenBank/DDBJ whole genome shotgun (WGS) entry which is preliminary data.</text>
</comment>
<keyword evidence="5" id="KW-1185">Reference proteome</keyword>
<dbReference type="RefSeq" id="WP_343749497.1">
    <property type="nucleotide sequence ID" value="NZ_BAAADG010000001.1"/>
</dbReference>
<dbReference type="InterPro" id="IPR001789">
    <property type="entry name" value="Sig_transdc_resp-reg_receiver"/>
</dbReference>
<dbReference type="InterPro" id="IPR035919">
    <property type="entry name" value="EAL_sf"/>
</dbReference>
<dbReference type="Gene3D" id="3.40.50.2300">
    <property type="match status" value="1"/>
</dbReference>
<dbReference type="CDD" id="cd01948">
    <property type="entry name" value="EAL"/>
    <property type="match status" value="1"/>
</dbReference>
<proteinExistence type="predicted"/>
<dbReference type="InterPro" id="IPR011006">
    <property type="entry name" value="CheY-like_superfamily"/>
</dbReference>
<dbReference type="Pfam" id="PF00990">
    <property type="entry name" value="GGDEF"/>
    <property type="match status" value="1"/>
</dbReference>
<dbReference type="SMART" id="SM00267">
    <property type="entry name" value="GGDEF"/>
    <property type="match status" value="1"/>
</dbReference>
<feature type="domain" description="EAL" evidence="3">
    <location>
        <begin position="484"/>
        <end position="737"/>
    </location>
</feature>
<dbReference type="InterPro" id="IPR021800">
    <property type="entry name" value="DUF3369"/>
</dbReference>
<evidence type="ECO:0000259" key="2">
    <source>
        <dbReference type="PROSITE" id="PS50110"/>
    </source>
</evidence>
<reference evidence="4 5" key="1">
    <citation type="journal article" date="2019" name="Int. J. Syst. Evol. Microbiol.">
        <title>The Global Catalogue of Microorganisms (GCM) 10K type strain sequencing project: providing services to taxonomists for standard genome sequencing and annotation.</title>
        <authorList>
            <consortium name="The Broad Institute Genomics Platform"/>
            <consortium name="The Broad Institute Genome Sequencing Center for Infectious Disease"/>
            <person name="Wu L."/>
            <person name="Ma J."/>
        </authorList>
    </citation>
    <scope>NUCLEOTIDE SEQUENCE [LARGE SCALE GENOMIC DNA]</scope>
    <source>
        <strain evidence="4 5">JCM 6886</strain>
    </source>
</reference>
<dbReference type="SUPFAM" id="SSF55073">
    <property type="entry name" value="Nucleotide cyclase"/>
    <property type="match status" value="1"/>
</dbReference>
<sequence length="737" mass="82855">MSRDNSFFEFDTETDYFSTSPKSRWLILTVEDNDIFQQSLVSALSRMIIQGKTLEILTASSAKQAKVVLEQRPDINLVLLDVVMETDDAGLRLIDHIRFTLQNPITRIILLTGQPGMAPNRSVMEQYDIDDYWCKTELGEEHLFNVMNGNLKTWQRMSELKNAHQGLERVVTASQKISCQHDLSPFSQTVLEQIDQIIGISDGGIMSLKMSDPLDLNNDSAVLAATGQYQPYIGQPVISIENDLLLKRIQQLLEQKQHIFDGHSSLLYFSFQEPNPVYYVIVVKSTDVLTESNIHLLKVFAENIANGFSNIALTDYLNELAFKHWQTGIYNRNWFCKQLENEAYWNNNAQIVLISIDRLSDITVTFGEKFVIQLLETVYAELSDITGIQAISIISRDAFAILLEKSQLLTAEKFEQILGKKNHIQHLEHKVIAQAVSAQLTPSLNHSPERLLGQLESHLLRLRTTSSSHFHHVSLDNEAIFSKHIRLLNEFNLGLTRDEVQAYLQPKVNMNTGKLVGFEALARWFKPNGEMVPPGVFIPIAEASGLVEQLDRVILLKSCSAIKQLEAAGIQVPISFNVSCHELLLSDFSSSILEVLAAENVAPQQVDMEITETLAMINYEEVSATLRKLIQLGMDVSIDDFGTGFSSLSHVTELAATTLKIDKSFVQYLGEKSSSEHIVDMIIRVATRFGMKVIAEGVETALQRDKLIELGCTIGQGYFYARPMPIDEAVKWAMANS</sequence>
<name>A0ABN0T7Z9_9GAMM</name>
<dbReference type="InterPro" id="IPR050706">
    <property type="entry name" value="Cyclic-di-GMP_PDE-like"/>
</dbReference>
<dbReference type="PANTHER" id="PTHR33121">
    <property type="entry name" value="CYCLIC DI-GMP PHOSPHODIESTERASE PDEF"/>
    <property type="match status" value="1"/>
</dbReference>
<dbReference type="EMBL" id="BAAADG010000001">
    <property type="protein sequence ID" value="GAA0214878.1"/>
    <property type="molecule type" value="Genomic_DNA"/>
</dbReference>
<dbReference type="Gene3D" id="3.30.70.270">
    <property type="match status" value="1"/>
</dbReference>
<keyword evidence="1" id="KW-0597">Phosphoprotein</keyword>
<evidence type="ECO:0000313" key="4">
    <source>
        <dbReference type="EMBL" id="GAA0214878.1"/>
    </source>
</evidence>
<gene>
    <name evidence="4" type="ORF">GCM10008964_03080</name>
</gene>
<evidence type="ECO:0000313" key="5">
    <source>
        <dbReference type="Proteomes" id="UP001501476"/>
    </source>
</evidence>
<dbReference type="Proteomes" id="UP001501476">
    <property type="component" value="Unassembled WGS sequence"/>
</dbReference>
<feature type="domain" description="Response regulatory" evidence="2">
    <location>
        <begin position="26"/>
        <end position="150"/>
    </location>
</feature>
<dbReference type="SUPFAM" id="SSF52172">
    <property type="entry name" value="CheY-like"/>
    <property type="match status" value="1"/>
</dbReference>
<dbReference type="PROSITE" id="PS50883">
    <property type="entry name" value="EAL"/>
    <property type="match status" value="1"/>
</dbReference>
<dbReference type="Gene3D" id="3.20.20.450">
    <property type="entry name" value="EAL domain"/>
    <property type="match status" value="1"/>
</dbReference>
<evidence type="ECO:0000259" key="3">
    <source>
        <dbReference type="PROSITE" id="PS50883"/>
    </source>
</evidence>
<dbReference type="SUPFAM" id="SSF141868">
    <property type="entry name" value="EAL domain-like"/>
    <property type="match status" value="1"/>
</dbReference>
<dbReference type="InterPro" id="IPR043128">
    <property type="entry name" value="Rev_trsase/Diguanyl_cyclase"/>
</dbReference>
<accession>A0ABN0T7Z9</accession>
<dbReference type="PROSITE" id="PS50110">
    <property type="entry name" value="RESPONSE_REGULATORY"/>
    <property type="match status" value="1"/>
</dbReference>
<dbReference type="Pfam" id="PF11849">
    <property type="entry name" value="DUF3369"/>
    <property type="match status" value="1"/>
</dbReference>
<protein>
    <recommendedName>
        <fullName evidence="6">EAL domain-containing protein</fullName>
    </recommendedName>
</protein>
<dbReference type="Pfam" id="PF00563">
    <property type="entry name" value="EAL"/>
    <property type="match status" value="1"/>
</dbReference>
<dbReference type="InterPro" id="IPR000160">
    <property type="entry name" value="GGDEF_dom"/>
</dbReference>